<dbReference type="EMBL" id="LWGR01000007">
    <property type="protein sequence ID" value="KZM73294.1"/>
    <property type="molecule type" value="Genomic_DNA"/>
</dbReference>
<keyword evidence="2" id="KW-1185">Reference proteome</keyword>
<dbReference type="OrthoDB" id="4568575at2"/>
<dbReference type="AlphaFoldDB" id="A0A164MET5"/>
<dbReference type="InterPro" id="IPR027417">
    <property type="entry name" value="P-loop_NTPase"/>
</dbReference>
<dbReference type="RefSeq" id="WP_067590376.1">
    <property type="nucleotide sequence ID" value="NZ_JABMCZ010000001.1"/>
</dbReference>
<protein>
    <submittedName>
        <fullName evidence="1">Uncharacterized protein</fullName>
    </submittedName>
</protein>
<dbReference type="Proteomes" id="UP000076512">
    <property type="component" value="Unassembled WGS sequence"/>
</dbReference>
<organism evidence="1 2">
    <name type="scientific">Nocardia terpenica</name>
    <dbReference type="NCBI Taxonomy" id="455432"/>
    <lineage>
        <taxon>Bacteria</taxon>
        <taxon>Bacillati</taxon>
        <taxon>Actinomycetota</taxon>
        <taxon>Actinomycetes</taxon>
        <taxon>Mycobacteriales</taxon>
        <taxon>Nocardiaceae</taxon>
        <taxon>Nocardia</taxon>
    </lineage>
</organism>
<name>A0A164MET5_9NOCA</name>
<reference evidence="1 2" key="1">
    <citation type="submission" date="2016-04" db="EMBL/GenBank/DDBJ databases">
        <authorList>
            <person name="Evans L.H."/>
            <person name="Alamgir A."/>
            <person name="Owens N."/>
            <person name="Weber N.D."/>
            <person name="Virtaneva K."/>
            <person name="Barbian K."/>
            <person name="Babar A."/>
            <person name="Rosenke K."/>
        </authorList>
    </citation>
    <scope>NUCLEOTIDE SEQUENCE [LARGE SCALE GENOMIC DNA]</scope>
    <source>
        <strain evidence="1 2">IFM 0406</strain>
    </source>
</reference>
<gene>
    <name evidence="1" type="ORF">AWN90_32035</name>
</gene>
<proteinExistence type="predicted"/>
<dbReference type="SUPFAM" id="SSF52540">
    <property type="entry name" value="P-loop containing nucleoside triphosphate hydrolases"/>
    <property type="match status" value="1"/>
</dbReference>
<accession>A0A164MET5</accession>
<dbReference type="STRING" id="455432.AWN90_32035"/>
<sequence>MNPFDKFLMPTDTDCQPLITAADCGPATAPAPNQFPSAAPVPMQAPVGGCRPMITPTDCGTAPRPGVEQRPVLDLTPAPTSQRESGWVHFMNSHDPSMHTDTAWVHHLAGFLADTGAGAGFTAAVFAAAAWQIHRREWEPARVRNYAAGSLILPAATAAVSTSLWTPFELFAHGTALAAEGDWLPAMLDMSVTGVPAALLAATWWWARRCYRLHTVGKKDIPATERAQRHEIDAKFTQARELATRATPLTVVDGHGRRRRIVMGRQAATVTQHRKSVAGQLASSTDTLLTIPYSAVRKHVGVLGGPGTGKTTGMIRLSVAAHFASHERYLAAAALPKAARKALGIKPKRAVGIFLSCKGGIEDLVTFADLKAALLAGGVHPSRIAMVPAEKLNLWGLIPAPLRHVIEDLAPTAKASDSAQKFYEELRISLVHLIVDAPDPDAGKGPGENKPANSKEFMARFDPAWLWWAWGGAFDGEGRFVIPPDPKHRPELNAIIAANDGKQPVLPAETARFDNLFRELDGVFDGPFDLLDKDYWFITVPGTAQKSVATSQAKAVIKLVEQVAAIPHGCEITFTIDEFSRTSDGASLTDACEALRSQDVAVIVGAHSFESLAGTDRDAKQLMKAWSGGLLCFGMEGPDEVVTLYGTRRALEPSRHTLKDRHGDEGQVRMQDALLIDPNLLRRLEPGDCVYVRGGTAVWGRITPLNPDDIELLPIQPTPKRAAARNRRWLRAGTALIQGPGAPA</sequence>
<comment type="caution">
    <text evidence="1">The sequence shown here is derived from an EMBL/GenBank/DDBJ whole genome shotgun (WGS) entry which is preliminary data.</text>
</comment>
<evidence type="ECO:0000313" key="1">
    <source>
        <dbReference type="EMBL" id="KZM73294.1"/>
    </source>
</evidence>
<evidence type="ECO:0000313" key="2">
    <source>
        <dbReference type="Proteomes" id="UP000076512"/>
    </source>
</evidence>